<keyword evidence="8" id="KW-0547">Nucleotide-binding</keyword>
<feature type="region of interest" description="Domain III" evidence="6">
    <location>
        <begin position="160"/>
        <end position="214"/>
    </location>
</feature>
<dbReference type="InterPro" id="IPR003583">
    <property type="entry name" value="Hlx-hairpin-Hlx_DNA-bd_motif"/>
</dbReference>
<dbReference type="RefSeq" id="WP_095416667.1">
    <property type="nucleotide sequence ID" value="NZ_CP018477.1"/>
</dbReference>
<evidence type="ECO:0000313" key="8">
    <source>
        <dbReference type="EMBL" id="ASV77048.1"/>
    </source>
</evidence>
<sequence>MITQIEGELVRLTEEAATVRIGPLHCEVLIPEYTRRQLQALLHQRVVLHTIFYLEGGVNAGKLSPRLIGFLSEIEREFFDLLCSVDGMGVKKALRAMSHPVNEIATAIEQQDHRFLASLPGVGPATAERIVAKLRRKMPKFALWVTQQKVTEESLVEPDVISQTYETLLVLGHSESEARRLIDSVLSRKKKFSSVDEMLHAIYERQSQQGSRTA</sequence>
<keyword evidence="8" id="KW-0067">ATP-binding</keyword>
<dbReference type="HAMAP" id="MF_00031">
    <property type="entry name" value="DNA_HJ_migration_RuvA"/>
    <property type="match status" value="1"/>
</dbReference>
<gene>
    <name evidence="6" type="primary">ruvA</name>
    <name evidence="8" type="ORF">THTE_4447</name>
</gene>
<keyword evidence="5 6" id="KW-0234">DNA repair</keyword>
<comment type="similarity">
    <text evidence="6">Belongs to the RuvA family.</text>
</comment>
<keyword evidence="8" id="KW-0347">Helicase</keyword>
<comment type="caution">
    <text evidence="6">Lacks conserved residue(s) required for the propagation of feature annotation.</text>
</comment>
<protein>
    <recommendedName>
        <fullName evidence="6">Holliday junction branch migration complex subunit RuvA</fullName>
    </recommendedName>
</protein>
<keyword evidence="4 6" id="KW-0233">DNA recombination</keyword>
<evidence type="ECO:0000256" key="2">
    <source>
        <dbReference type="ARBA" id="ARBA00022763"/>
    </source>
</evidence>
<reference evidence="8 9" key="1">
    <citation type="journal article" name="Front. Microbiol.">
        <title>Sugar Metabolism of the First Thermophilic Planctomycete Thermogutta terrifontis: Comparative Genomic and Transcriptomic Approaches.</title>
        <authorList>
            <person name="Elcheninov A.G."/>
            <person name="Menzel P."/>
            <person name="Gudbergsdottir S.R."/>
            <person name="Slesarev A.I."/>
            <person name="Kadnikov V.V."/>
            <person name="Krogh A."/>
            <person name="Bonch-Osmolovskaya E.A."/>
            <person name="Peng X."/>
            <person name="Kublanov I.V."/>
        </authorList>
    </citation>
    <scope>NUCLEOTIDE SEQUENCE [LARGE SCALE GENOMIC DNA]</scope>
    <source>
        <strain evidence="8 9">R1</strain>
    </source>
</reference>
<dbReference type="GO" id="GO:0005737">
    <property type="term" value="C:cytoplasm"/>
    <property type="evidence" value="ECO:0007669"/>
    <property type="project" value="UniProtKB-SubCell"/>
</dbReference>
<dbReference type="InterPro" id="IPR000085">
    <property type="entry name" value="RuvA"/>
</dbReference>
<dbReference type="Proteomes" id="UP000215086">
    <property type="component" value="Chromosome"/>
</dbReference>
<evidence type="ECO:0000256" key="1">
    <source>
        <dbReference type="ARBA" id="ARBA00022490"/>
    </source>
</evidence>
<keyword evidence="1 6" id="KW-0963">Cytoplasm</keyword>
<dbReference type="SMART" id="SM00278">
    <property type="entry name" value="HhH1"/>
    <property type="match status" value="2"/>
</dbReference>
<dbReference type="Gene3D" id="1.10.150.20">
    <property type="entry name" value="5' to 3' exonuclease, C-terminal subdomain"/>
    <property type="match status" value="1"/>
</dbReference>
<comment type="subcellular location">
    <subcellularLocation>
        <location evidence="6">Cytoplasm</location>
    </subcellularLocation>
</comment>
<dbReference type="NCBIfam" id="TIGR00084">
    <property type="entry name" value="ruvA"/>
    <property type="match status" value="1"/>
</dbReference>
<dbReference type="SUPFAM" id="SSF47781">
    <property type="entry name" value="RuvA domain 2-like"/>
    <property type="match status" value="1"/>
</dbReference>
<keyword evidence="8" id="KW-0378">Hydrolase</keyword>
<feature type="domain" description="Helix-hairpin-helix DNA-binding motif class 1" evidence="7">
    <location>
        <begin position="114"/>
        <end position="133"/>
    </location>
</feature>
<dbReference type="EMBL" id="CP018477">
    <property type="protein sequence ID" value="ASV77048.1"/>
    <property type="molecule type" value="Genomic_DNA"/>
</dbReference>
<dbReference type="AlphaFoldDB" id="A0A286RM51"/>
<evidence type="ECO:0000259" key="7">
    <source>
        <dbReference type="SMART" id="SM00278"/>
    </source>
</evidence>
<feature type="region of interest" description="Domain II" evidence="6">
    <location>
        <begin position="72"/>
        <end position="149"/>
    </location>
</feature>
<dbReference type="GO" id="GO:0006310">
    <property type="term" value="P:DNA recombination"/>
    <property type="evidence" value="ECO:0007669"/>
    <property type="project" value="UniProtKB-UniRule"/>
</dbReference>
<evidence type="ECO:0000313" key="9">
    <source>
        <dbReference type="Proteomes" id="UP000215086"/>
    </source>
</evidence>
<comment type="function">
    <text evidence="6">The RuvA-RuvB-RuvC complex processes Holliday junction (HJ) DNA during genetic recombination and DNA repair, while the RuvA-RuvB complex plays an important role in the rescue of blocked DNA replication forks via replication fork reversal (RFR). RuvA specifically binds to HJ cruciform DNA, conferring on it an open structure. The RuvB hexamer acts as an ATP-dependent pump, pulling dsDNA into and through the RuvAB complex. HJ branch migration allows RuvC to scan DNA until it finds its consensus sequence, where it cleaves and resolves the cruciform DNA.</text>
</comment>
<proteinExistence type="inferred from homology"/>
<evidence type="ECO:0000256" key="3">
    <source>
        <dbReference type="ARBA" id="ARBA00023125"/>
    </source>
</evidence>
<name>A0A286RM51_9BACT</name>
<dbReference type="GO" id="GO:0006281">
    <property type="term" value="P:DNA repair"/>
    <property type="evidence" value="ECO:0007669"/>
    <property type="project" value="UniProtKB-UniRule"/>
</dbReference>
<keyword evidence="2 6" id="KW-0227">DNA damage</keyword>
<accession>A0A286RM51</accession>
<comment type="domain">
    <text evidence="6">Has three domains with a flexible linker between the domains II and III and assumes an 'L' shape. Domain III is highly mobile and contacts RuvB.</text>
</comment>
<dbReference type="KEGG" id="ttf:THTE_4447"/>
<keyword evidence="9" id="KW-1185">Reference proteome</keyword>
<feature type="domain" description="Helix-hairpin-helix DNA-binding motif class 1" evidence="7">
    <location>
        <begin position="80"/>
        <end position="99"/>
    </location>
</feature>
<organism evidence="8 9">
    <name type="scientific">Thermogutta terrifontis</name>
    <dbReference type="NCBI Taxonomy" id="1331910"/>
    <lineage>
        <taxon>Bacteria</taxon>
        <taxon>Pseudomonadati</taxon>
        <taxon>Planctomycetota</taxon>
        <taxon>Planctomycetia</taxon>
        <taxon>Pirellulales</taxon>
        <taxon>Thermoguttaceae</taxon>
        <taxon>Thermogutta</taxon>
    </lineage>
</organism>
<evidence type="ECO:0000256" key="6">
    <source>
        <dbReference type="HAMAP-Rule" id="MF_00031"/>
    </source>
</evidence>
<evidence type="ECO:0000256" key="5">
    <source>
        <dbReference type="ARBA" id="ARBA00023204"/>
    </source>
</evidence>
<dbReference type="GO" id="GO:0000400">
    <property type="term" value="F:four-way junction DNA binding"/>
    <property type="evidence" value="ECO:0007669"/>
    <property type="project" value="UniProtKB-UniRule"/>
</dbReference>
<dbReference type="GO" id="GO:0048476">
    <property type="term" value="C:Holliday junction resolvase complex"/>
    <property type="evidence" value="ECO:0007669"/>
    <property type="project" value="UniProtKB-UniRule"/>
</dbReference>
<keyword evidence="3 6" id="KW-0238">DNA-binding</keyword>
<dbReference type="Pfam" id="PF14520">
    <property type="entry name" value="HHH_5"/>
    <property type="match status" value="1"/>
</dbReference>
<dbReference type="OrthoDB" id="5293449at2"/>
<evidence type="ECO:0000256" key="4">
    <source>
        <dbReference type="ARBA" id="ARBA00023172"/>
    </source>
</evidence>
<comment type="subunit">
    <text evidence="6">Homotetramer. Forms an RuvA(8)-RuvB(12)-Holliday junction (HJ) complex. HJ DNA is sandwiched between 2 RuvA tetramers; dsDNA enters through RuvA and exits via RuvB. An RuvB hexamer assembles on each DNA strand where it exits the tetramer. Each RuvB hexamer is contacted by two RuvA subunits (via domain III) on 2 adjacent RuvB subunits; this complex drives branch migration. In the full resolvosome a probable DNA-RuvA(4)-RuvB(12)-RuvC(2) complex forms which resolves the HJ.</text>
</comment>
<dbReference type="InterPro" id="IPR010994">
    <property type="entry name" value="RuvA_2-like"/>
</dbReference>
<dbReference type="GO" id="GO:0003678">
    <property type="term" value="F:DNA helicase activity"/>
    <property type="evidence" value="ECO:0007669"/>
    <property type="project" value="InterPro"/>
</dbReference>